<feature type="compositionally biased region" description="Low complexity" evidence="1">
    <location>
        <begin position="220"/>
        <end position="239"/>
    </location>
</feature>
<feature type="signal peptide" evidence="2">
    <location>
        <begin position="1"/>
        <end position="22"/>
    </location>
</feature>
<evidence type="ECO:0000313" key="4">
    <source>
        <dbReference type="Proteomes" id="UP000010467"/>
    </source>
</evidence>
<feature type="compositionally biased region" description="Low complexity" evidence="1">
    <location>
        <begin position="323"/>
        <end position="334"/>
    </location>
</feature>
<evidence type="ECO:0000256" key="1">
    <source>
        <dbReference type="SAM" id="MobiDB-lite"/>
    </source>
</evidence>
<feature type="chain" id="PRO_5003939662" evidence="2">
    <location>
        <begin position="23"/>
        <end position="408"/>
    </location>
</feature>
<gene>
    <name evidence="3" type="ordered locus">Deipe_4286</name>
</gene>
<proteinExistence type="predicted"/>
<evidence type="ECO:0000256" key="2">
    <source>
        <dbReference type="SAM" id="SignalP"/>
    </source>
</evidence>
<dbReference type="PATRIC" id="fig|937777.3.peg.4314"/>
<keyword evidence="4" id="KW-1185">Reference proteome</keyword>
<feature type="compositionally biased region" description="Low complexity" evidence="1">
    <location>
        <begin position="171"/>
        <end position="195"/>
    </location>
</feature>
<feature type="compositionally biased region" description="Polar residues" evidence="1">
    <location>
        <begin position="241"/>
        <end position="254"/>
    </location>
</feature>
<reference evidence="4" key="1">
    <citation type="submission" date="2012-03" db="EMBL/GenBank/DDBJ databases">
        <title>Complete sequence of plasmid 1 of Deinococcus peraridilitoris DSM 19664.</title>
        <authorList>
            <person name="Lucas S."/>
            <person name="Copeland A."/>
            <person name="Lapidus A."/>
            <person name="Glavina del Rio T."/>
            <person name="Dalin E."/>
            <person name="Tice H."/>
            <person name="Bruce D."/>
            <person name="Goodwin L."/>
            <person name="Pitluck S."/>
            <person name="Peters L."/>
            <person name="Mikhailova N."/>
            <person name="Lu M."/>
            <person name="Kyrpides N."/>
            <person name="Mavromatis K."/>
            <person name="Ivanova N."/>
            <person name="Brettin T."/>
            <person name="Detter J.C."/>
            <person name="Han C."/>
            <person name="Larimer F."/>
            <person name="Land M."/>
            <person name="Hauser L."/>
            <person name="Markowitz V."/>
            <person name="Cheng J.-F."/>
            <person name="Hugenholtz P."/>
            <person name="Woyke T."/>
            <person name="Wu D."/>
            <person name="Pukall R."/>
            <person name="Steenblock K."/>
            <person name="Brambilla E."/>
            <person name="Klenk H.-P."/>
            <person name="Eisen J.A."/>
        </authorList>
    </citation>
    <scope>NUCLEOTIDE SEQUENCE [LARGE SCALE GENOMIC DNA]</scope>
    <source>
        <strain evidence="4">DSM 19664 / LMG 22246 / CIP 109416 / KR-200</strain>
        <plasmid evidence="4">Plasmid pDEIPE01</plasmid>
    </source>
</reference>
<geneLocation type="plasmid" evidence="3 4">
    <name>pDEIPE01</name>
</geneLocation>
<dbReference type="Proteomes" id="UP000010467">
    <property type="component" value="Plasmid pDEIPE01"/>
</dbReference>
<dbReference type="KEGG" id="dpd:Deipe_4286"/>
<dbReference type="EMBL" id="CP003383">
    <property type="protein sequence ID" value="AFZ69629.1"/>
    <property type="molecule type" value="Genomic_DNA"/>
</dbReference>
<keyword evidence="3" id="KW-0614">Plasmid</keyword>
<protein>
    <submittedName>
        <fullName evidence="3">Uncharacterized protein</fullName>
    </submittedName>
</protein>
<name>L0A895_DEIPD</name>
<keyword evidence="2" id="KW-0732">Signal</keyword>
<evidence type="ECO:0000313" key="3">
    <source>
        <dbReference type="EMBL" id="AFZ69629.1"/>
    </source>
</evidence>
<sequence length="408" mass="42953">MRHLRQTLTVLLIVTLTPGAIAQTNKTSTASVPPRTWEGTLTNDGNTTFHTKMRVTFVQHRNSLTGELYGYDQKTNRYLRVGPIKGSVNGTTASWVLVTADGHGTMAINGSFNGKTFRGRHTTAITGSGVAKGNVALSSVGVSSTPPKPSAADARTNPGNRESRERTPQVATSAKQAAPAAPPSTQARPSRRSSTNAAVTRRQDAALRNKPSPMSTRKMATPALPPKATTAARSGSRATNVPFTSETSKASVSSDPARPSRVTTPAKAGARDSKVNSSRVVSRAKQANRKASSSSPASSAKGATPHRALVQTPAAFKATPSLTTTTKTQPRITTPAEVIKTQTTARRESEATGALKAPIRSQASVRPAPQQYKARAESIPVSESIQRARASDQRVQGVLQGRLGASRP</sequence>
<accession>L0A895</accession>
<feature type="compositionally biased region" description="Low complexity" evidence="1">
    <location>
        <begin position="291"/>
        <end position="300"/>
    </location>
</feature>
<organism evidence="3 4">
    <name type="scientific">Deinococcus peraridilitoris (strain DSM 19664 / LMG 22246 / CIP 109416 / KR-200)</name>
    <dbReference type="NCBI Taxonomy" id="937777"/>
    <lineage>
        <taxon>Bacteria</taxon>
        <taxon>Thermotogati</taxon>
        <taxon>Deinococcota</taxon>
        <taxon>Deinococci</taxon>
        <taxon>Deinococcales</taxon>
        <taxon>Deinococcaceae</taxon>
        <taxon>Deinococcus</taxon>
    </lineage>
</organism>
<dbReference type="HOGENOM" id="CLU_673904_0_0_0"/>
<dbReference type="AlphaFoldDB" id="L0A895"/>
<feature type="region of interest" description="Disordered" evidence="1">
    <location>
        <begin position="139"/>
        <end position="408"/>
    </location>
</feature>